<feature type="domain" description="Leucine-rich repeat-containing N-terminal plant-type" evidence="5">
    <location>
        <begin position="22"/>
        <end position="61"/>
    </location>
</feature>
<evidence type="ECO:0000256" key="1">
    <source>
        <dbReference type="ARBA" id="ARBA00022614"/>
    </source>
</evidence>
<name>A0A7J7L5W9_9MAGN</name>
<dbReference type="OrthoDB" id="406235at2759"/>
<dbReference type="Pfam" id="PF00560">
    <property type="entry name" value="LRR_1"/>
    <property type="match status" value="2"/>
</dbReference>
<feature type="chain" id="PRO_5029472473" description="Leucine-rich repeat-containing N-terminal plant-type domain-containing protein" evidence="4">
    <location>
        <begin position="22"/>
        <end position="213"/>
    </location>
</feature>
<protein>
    <recommendedName>
        <fullName evidence="5">Leucine-rich repeat-containing N-terminal plant-type domain-containing protein</fullName>
    </recommendedName>
</protein>
<organism evidence="6 7">
    <name type="scientific">Kingdonia uniflora</name>
    <dbReference type="NCBI Taxonomy" id="39325"/>
    <lineage>
        <taxon>Eukaryota</taxon>
        <taxon>Viridiplantae</taxon>
        <taxon>Streptophyta</taxon>
        <taxon>Embryophyta</taxon>
        <taxon>Tracheophyta</taxon>
        <taxon>Spermatophyta</taxon>
        <taxon>Magnoliopsida</taxon>
        <taxon>Ranunculales</taxon>
        <taxon>Circaeasteraceae</taxon>
        <taxon>Kingdonia</taxon>
    </lineage>
</organism>
<evidence type="ECO:0000256" key="4">
    <source>
        <dbReference type="SAM" id="SignalP"/>
    </source>
</evidence>
<evidence type="ECO:0000256" key="3">
    <source>
        <dbReference type="ARBA" id="ARBA00022737"/>
    </source>
</evidence>
<gene>
    <name evidence="6" type="ORF">GIB67_041845</name>
</gene>
<keyword evidence="2 4" id="KW-0732">Signal</keyword>
<dbReference type="Proteomes" id="UP000541444">
    <property type="component" value="Unassembled WGS sequence"/>
</dbReference>
<dbReference type="PANTHER" id="PTHR47988">
    <property type="entry name" value="SOMATIC EMBRYOGENESIS RECEPTOR KINASE 1"/>
    <property type="match status" value="1"/>
</dbReference>
<keyword evidence="7" id="KW-1185">Reference proteome</keyword>
<dbReference type="EMBL" id="JACGCM010002618">
    <property type="protein sequence ID" value="KAF6137972.1"/>
    <property type="molecule type" value="Genomic_DNA"/>
</dbReference>
<accession>A0A7J7L5W9</accession>
<keyword evidence="3" id="KW-0677">Repeat</keyword>
<sequence length="213" mass="23529">MKFRTLLVLLLCATVLATVNANLEGNALHSWRSNLADPYNVLQSWDPTLINPCTWFHVTCNNDNALIRIDLGAAGLSGILVPELGLLSKLQYMQIGSNNISGSIPKEIGKLRNLVSLGLENNQFSGTIPSSLGHLKSLKFLIVSSQAIEWKSVNRSHSVEGLPASLERELIGNECVEQSTYRNAPELYFHGYNNHPRSKNSCVKLHCLKSSFK</sequence>
<reference evidence="6 7" key="1">
    <citation type="journal article" date="2020" name="IScience">
        <title>Genome Sequencing of the Endangered Kingdonia uniflora (Circaeasteraceae, Ranunculales) Reveals Potential Mechanisms of Evolutionary Specialization.</title>
        <authorList>
            <person name="Sun Y."/>
            <person name="Deng T."/>
            <person name="Zhang A."/>
            <person name="Moore M.J."/>
            <person name="Landis J.B."/>
            <person name="Lin N."/>
            <person name="Zhang H."/>
            <person name="Zhang X."/>
            <person name="Huang J."/>
            <person name="Zhang X."/>
            <person name="Sun H."/>
            <person name="Wang H."/>
        </authorList>
    </citation>
    <scope>NUCLEOTIDE SEQUENCE [LARGE SCALE GENOMIC DNA]</scope>
    <source>
        <strain evidence="6">TB1705</strain>
        <tissue evidence="6">Leaf</tissue>
    </source>
</reference>
<dbReference type="AlphaFoldDB" id="A0A7J7L5W9"/>
<dbReference type="Gene3D" id="3.80.10.10">
    <property type="entry name" value="Ribonuclease Inhibitor"/>
    <property type="match status" value="1"/>
</dbReference>
<keyword evidence="1" id="KW-0433">Leucine-rich repeat</keyword>
<dbReference type="SUPFAM" id="SSF52058">
    <property type="entry name" value="L domain-like"/>
    <property type="match status" value="1"/>
</dbReference>
<evidence type="ECO:0000313" key="6">
    <source>
        <dbReference type="EMBL" id="KAF6137972.1"/>
    </source>
</evidence>
<evidence type="ECO:0000313" key="7">
    <source>
        <dbReference type="Proteomes" id="UP000541444"/>
    </source>
</evidence>
<comment type="caution">
    <text evidence="6">The sequence shown here is derived from an EMBL/GenBank/DDBJ whole genome shotgun (WGS) entry which is preliminary data.</text>
</comment>
<evidence type="ECO:0000256" key="2">
    <source>
        <dbReference type="ARBA" id="ARBA00022729"/>
    </source>
</evidence>
<feature type="signal peptide" evidence="4">
    <location>
        <begin position="1"/>
        <end position="21"/>
    </location>
</feature>
<dbReference type="InterPro" id="IPR001611">
    <property type="entry name" value="Leu-rich_rpt"/>
</dbReference>
<evidence type="ECO:0000259" key="5">
    <source>
        <dbReference type="Pfam" id="PF08263"/>
    </source>
</evidence>
<dbReference type="FunFam" id="3.80.10.10:FF:000024">
    <property type="entry name" value="Somatic embryogenesis receptor kinase 1"/>
    <property type="match status" value="1"/>
</dbReference>
<dbReference type="Pfam" id="PF08263">
    <property type="entry name" value="LRRNT_2"/>
    <property type="match status" value="1"/>
</dbReference>
<dbReference type="InterPro" id="IPR032675">
    <property type="entry name" value="LRR_dom_sf"/>
</dbReference>
<proteinExistence type="predicted"/>
<dbReference type="InterPro" id="IPR013210">
    <property type="entry name" value="LRR_N_plant-typ"/>
</dbReference>